<dbReference type="InterPro" id="IPR008250">
    <property type="entry name" value="ATPase_P-typ_transduc_dom_A_sf"/>
</dbReference>
<dbReference type="SFLD" id="SFLDS00003">
    <property type="entry name" value="Haloacid_Dehalogenase"/>
    <property type="match status" value="1"/>
</dbReference>
<dbReference type="InterPro" id="IPR023214">
    <property type="entry name" value="HAD_sf"/>
</dbReference>
<dbReference type="PANTHER" id="PTHR24092">
    <property type="entry name" value="PROBABLE PHOSPHOLIPID-TRANSPORTING ATPASE"/>
    <property type="match status" value="1"/>
</dbReference>
<feature type="transmembrane region" description="Helical" evidence="22">
    <location>
        <begin position="313"/>
        <end position="336"/>
    </location>
</feature>
<comment type="similarity">
    <text evidence="5 22">Belongs to the cation transport ATPase (P-type) (TC 3.A.3) family. Type IV subfamily.</text>
</comment>
<dbReference type="Gene3D" id="3.30.420.10">
    <property type="entry name" value="Ribonuclease H-like superfamily/Ribonuclease H"/>
    <property type="match status" value="1"/>
</dbReference>
<evidence type="ECO:0000256" key="1">
    <source>
        <dbReference type="ARBA" id="ARBA00001946"/>
    </source>
</evidence>
<feature type="binding site" evidence="20">
    <location>
        <position position="551"/>
    </location>
    <ligand>
        <name>ATP</name>
        <dbReference type="ChEBI" id="CHEBI:30616"/>
    </ligand>
</feature>
<dbReference type="InterPro" id="IPR001757">
    <property type="entry name" value="P_typ_ATPase"/>
</dbReference>
<keyword evidence="8 22" id="KW-0812">Transmembrane</keyword>
<feature type="binding site" evidence="20">
    <location>
        <position position="750"/>
    </location>
    <ligand>
        <name>ATP</name>
        <dbReference type="ChEBI" id="CHEBI:30616"/>
    </ligand>
</feature>
<dbReference type="GO" id="GO:0140326">
    <property type="term" value="F:ATPase-coupled intramembrane lipid transporter activity"/>
    <property type="evidence" value="ECO:0007669"/>
    <property type="project" value="UniProtKB-EC"/>
</dbReference>
<dbReference type="Pfam" id="PF16209">
    <property type="entry name" value="PhoLip_ATPase_N"/>
    <property type="match status" value="1"/>
</dbReference>
<evidence type="ECO:0000256" key="2">
    <source>
        <dbReference type="ARBA" id="ARBA00004141"/>
    </source>
</evidence>
<feature type="transmembrane region" description="Helical" evidence="22">
    <location>
        <begin position="481"/>
        <end position="498"/>
    </location>
</feature>
<reference evidence="25" key="1">
    <citation type="submission" date="2020-07" db="EMBL/GenBank/DDBJ databases">
        <title>A long reads based de novo assembly of the rainbow trout Arlee double haploid line genome.</title>
        <authorList>
            <person name="Gao G."/>
            <person name="Palti Y."/>
        </authorList>
    </citation>
    <scope>NUCLEOTIDE SEQUENCE [LARGE SCALE GENOMIC DNA]</scope>
</reference>
<accession>A0A8C7W4L3</accession>
<dbReference type="SUPFAM" id="SSF81660">
    <property type="entry name" value="Metal cation-transporting ATPase, ATP-binding domain N"/>
    <property type="match status" value="1"/>
</dbReference>
<dbReference type="Proteomes" id="UP000694395">
    <property type="component" value="Chromosome 14"/>
</dbReference>
<dbReference type="InterPro" id="IPR018303">
    <property type="entry name" value="ATPase_P-typ_P_site"/>
</dbReference>
<feature type="transmembrane region" description="Helical" evidence="22">
    <location>
        <begin position="923"/>
        <end position="939"/>
    </location>
</feature>
<dbReference type="Pfam" id="PF13246">
    <property type="entry name" value="Cation_ATPase"/>
    <property type="match status" value="1"/>
</dbReference>
<dbReference type="CDD" id="cd02073">
    <property type="entry name" value="P-type_ATPase_APLT_Dnf-like"/>
    <property type="match status" value="1"/>
</dbReference>
<feature type="binding site" evidence="20">
    <location>
        <position position="382"/>
    </location>
    <ligand>
        <name>ATP</name>
        <dbReference type="ChEBI" id="CHEBI:30616"/>
    </ligand>
</feature>
<dbReference type="FunFam" id="2.70.150.10:FF:000021">
    <property type="entry name" value="Phospholipid-transporting ATPase"/>
    <property type="match status" value="1"/>
</dbReference>
<name>A0A8C7W4L3_ONCMY</name>
<dbReference type="SUPFAM" id="SSF81653">
    <property type="entry name" value="Calcium ATPase, transduction domain A"/>
    <property type="match status" value="1"/>
</dbReference>
<dbReference type="Ensembl" id="ENSOMYT00000079965.2">
    <property type="protein sequence ID" value="ENSOMYP00000073436.2"/>
    <property type="gene ID" value="ENSOMYG00000029509.2"/>
</dbReference>
<dbReference type="InterPro" id="IPR032631">
    <property type="entry name" value="P-type_ATPase_N"/>
</dbReference>
<dbReference type="InterPro" id="IPR036412">
    <property type="entry name" value="HAD-like_sf"/>
</dbReference>
<sequence length="1104" mass="124082">MIKHTFKQCKGNLTKKENDGVLHQVTWTPQSPDLNPIEMVWDELDRRVKEKQPTSAHTAKYNVLTFLPRFLYSQFRRAANSFFLFIALLQQIPDVSPTGRWTTLVPLLFILVVAAVKEFIEDLVGVGEVVKAANGDHLPADLVILSSSEPQGMCYIETSNLDGETNLKIRQGLQITSEIKDIDSLMRLSGRMECESPNRHLYEFVGNIRLDGHSTMPLGPDQILLRGAQLRNTQWVHGVVVYTGHDTKLMQNSTRPPLKLSNVERITNFQILLLFGCLLAISLVCSIGQTIWKYQYGNAAWYMDLNYGGAANFGLNFLTFIILFNNLIPISLLVTLEVIKFTQAFFINWDTDMLYEPTNTPAVARTSNLNEELGQVKYIFSDKTGTLTCNVMQFKKCTVAGVAYGHSTQSSEEPTAPVILDFMTMLAICHTAVPERTDDTIVYQAASPDEGALVRAAANLGFVFSGRTPDSVIIQAVSRCSRIHINIILILVILFLCTRKRMSVIMRTPSGKIRLYCKGADTVVYDRLADSSRYKEITLKHLEQFATEGLRTLCFAVAEISESIYQQWLEVFHRASTALQNRALKLEESYELIEKNLQLLGATAIEDKLQDKVPETIETLMKADIKIWILTGDKQETAINIGHSCKLLTKNMGMLVINEDTLDATRETLSHHCGMLGDALYKENDFALIIDGNTLKYALTFGARQYFLDLALSCKAVICCRVSPLQKSEVVEMVKKQVKVITLAIGDGANDVGMIQTAHVGVGISGNEGLQAANSSDYSIAQFKYLKNLLLVHGAWNYNRVSKCILYCFYKNIVLYIIEIWFAFVNGFSGQILFERWCIGLYNVIFTALPPLTLGIFERSCRKENMLKYPELYKTSQNAMGFNTKVFWAHCLNGLFHSVILFWVPLTAFQHDTVFGNGKTPDYLLLGNMVYTVSMCLKWHPCFSHIAIWGSISLWVVFFGIYSSLWPLISLAPDMSGEVNTHLTLHPPLNPAKHFWLPLHSQKVSKGSIGKLTNKVCFKTLVDEVQELEALSKDPGALVFLLLFRNGLLLSNHVWNLNVSHGFSLCPSVLLADGYAFSQDENGVVSQSEVIRAYDTTKQRTNEW</sequence>
<evidence type="ECO:0000256" key="4">
    <source>
        <dbReference type="ARBA" id="ARBA00004555"/>
    </source>
</evidence>
<keyword evidence="9 21" id="KW-0479">Metal-binding</keyword>
<feature type="binding site" evidence="20">
    <location>
        <position position="518"/>
    </location>
    <ligand>
        <name>ATP</name>
        <dbReference type="ChEBI" id="CHEBI:30616"/>
    </ligand>
</feature>
<feature type="binding site" evidence="20">
    <location>
        <position position="632"/>
    </location>
    <ligand>
        <name>ATP</name>
        <dbReference type="ChEBI" id="CHEBI:30616"/>
    </ligand>
</feature>
<dbReference type="InterPro" id="IPR006539">
    <property type="entry name" value="P-type_ATPase_IV"/>
</dbReference>
<evidence type="ECO:0000256" key="14">
    <source>
        <dbReference type="ARBA" id="ARBA00022989"/>
    </source>
</evidence>
<keyword evidence="13 22" id="KW-1278">Translocase</keyword>
<feature type="binding site" evidence="21">
    <location>
        <position position="382"/>
    </location>
    <ligand>
        <name>Mg(2+)</name>
        <dbReference type="ChEBI" id="CHEBI:18420"/>
    </ligand>
</feature>
<evidence type="ECO:0000256" key="13">
    <source>
        <dbReference type="ARBA" id="ARBA00022967"/>
    </source>
</evidence>
<dbReference type="PROSITE" id="PS00154">
    <property type="entry name" value="ATPASE_E1_E2"/>
    <property type="match status" value="1"/>
</dbReference>
<dbReference type="GO" id="GO:0016887">
    <property type="term" value="F:ATP hydrolysis activity"/>
    <property type="evidence" value="ECO:0007669"/>
    <property type="project" value="InterPro"/>
</dbReference>
<comment type="catalytic activity">
    <reaction evidence="18">
        <text>a 1,2-diacyl-sn-glycero-3-phospho-L-serine(out) + ATP + H2O = a 1,2-diacyl-sn-glycero-3-phospho-L-serine(in) + ADP + phosphate + H(+)</text>
        <dbReference type="Rhea" id="RHEA:38567"/>
        <dbReference type="ChEBI" id="CHEBI:15377"/>
        <dbReference type="ChEBI" id="CHEBI:15378"/>
        <dbReference type="ChEBI" id="CHEBI:30616"/>
        <dbReference type="ChEBI" id="CHEBI:43474"/>
        <dbReference type="ChEBI" id="CHEBI:57262"/>
        <dbReference type="ChEBI" id="CHEBI:456216"/>
    </reaction>
    <physiologicalReaction direction="left-to-right" evidence="18">
        <dbReference type="Rhea" id="RHEA:38568"/>
    </physiologicalReaction>
</comment>
<evidence type="ECO:0000256" key="3">
    <source>
        <dbReference type="ARBA" id="ARBA00004236"/>
    </source>
</evidence>
<evidence type="ECO:0000259" key="23">
    <source>
        <dbReference type="Pfam" id="PF16209"/>
    </source>
</evidence>
<evidence type="ECO:0000256" key="18">
    <source>
        <dbReference type="ARBA" id="ARBA00051303"/>
    </source>
</evidence>
<evidence type="ECO:0000256" key="8">
    <source>
        <dbReference type="ARBA" id="ARBA00022692"/>
    </source>
</evidence>
<evidence type="ECO:0000256" key="12">
    <source>
        <dbReference type="ARBA" id="ARBA00022842"/>
    </source>
</evidence>
<feature type="transmembrane region" description="Helical" evidence="22">
    <location>
        <begin position="271"/>
        <end position="292"/>
    </location>
</feature>
<dbReference type="GO" id="GO:0045332">
    <property type="term" value="P:phospholipid translocation"/>
    <property type="evidence" value="ECO:0007669"/>
    <property type="project" value="TreeGrafter"/>
</dbReference>
<dbReference type="Pfam" id="PF16212">
    <property type="entry name" value="PhoLip_ATPase_C"/>
    <property type="match status" value="1"/>
</dbReference>
<feature type="active site" description="4-aspartylphosphate intermediate" evidence="19">
    <location>
        <position position="382"/>
    </location>
</feature>
<evidence type="ECO:0000259" key="24">
    <source>
        <dbReference type="Pfam" id="PF16212"/>
    </source>
</evidence>
<evidence type="ECO:0000313" key="26">
    <source>
        <dbReference type="Proteomes" id="UP000694395"/>
    </source>
</evidence>
<keyword evidence="16 22" id="KW-0472">Membrane</keyword>
<evidence type="ECO:0000256" key="21">
    <source>
        <dbReference type="PIRSR" id="PIRSR606539-3"/>
    </source>
</evidence>
<feature type="binding site" evidence="21">
    <location>
        <position position="384"/>
    </location>
    <ligand>
        <name>Mg(2+)</name>
        <dbReference type="ChEBI" id="CHEBI:18420"/>
    </ligand>
</feature>
<feature type="binding site" evidence="21">
    <location>
        <position position="747"/>
    </location>
    <ligand>
        <name>Mg(2+)</name>
        <dbReference type="ChEBI" id="CHEBI:18420"/>
    </ligand>
</feature>
<evidence type="ECO:0000256" key="19">
    <source>
        <dbReference type="PIRSR" id="PIRSR606539-1"/>
    </source>
</evidence>
<keyword evidence="11 20" id="KW-0067">ATP-binding</keyword>
<evidence type="ECO:0000313" key="25">
    <source>
        <dbReference type="Ensembl" id="ENSOMYP00000073436.2"/>
    </source>
</evidence>
<feature type="binding site" evidence="20">
    <location>
        <position position="495"/>
    </location>
    <ligand>
        <name>ATP</name>
        <dbReference type="ChEBI" id="CHEBI:30616"/>
    </ligand>
</feature>
<comment type="catalytic activity">
    <reaction evidence="17 22">
        <text>ATP + H2O + phospholipidSide 1 = ADP + phosphate + phospholipidSide 2.</text>
        <dbReference type="EC" id="7.6.2.1"/>
    </reaction>
</comment>
<feature type="binding site" evidence="20">
    <location>
        <position position="450"/>
    </location>
    <ligand>
        <name>ATP</name>
        <dbReference type="ChEBI" id="CHEBI:30616"/>
    </ligand>
</feature>
<feature type="binding site" evidence="20">
    <location>
        <position position="727"/>
    </location>
    <ligand>
        <name>ATP</name>
        <dbReference type="ChEBI" id="CHEBI:30616"/>
    </ligand>
</feature>
<evidence type="ECO:0000256" key="9">
    <source>
        <dbReference type="ARBA" id="ARBA00022723"/>
    </source>
</evidence>
<organism evidence="25 26">
    <name type="scientific">Oncorhynchus mykiss</name>
    <name type="common">Rainbow trout</name>
    <name type="synonym">Salmo gairdneri</name>
    <dbReference type="NCBI Taxonomy" id="8022"/>
    <lineage>
        <taxon>Eukaryota</taxon>
        <taxon>Metazoa</taxon>
        <taxon>Chordata</taxon>
        <taxon>Craniata</taxon>
        <taxon>Vertebrata</taxon>
        <taxon>Euteleostomi</taxon>
        <taxon>Actinopterygii</taxon>
        <taxon>Neopterygii</taxon>
        <taxon>Teleostei</taxon>
        <taxon>Protacanthopterygii</taxon>
        <taxon>Salmoniformes</taxon>
        <taxon>Salmonidae</taxon>
        <taxon>Salmoninae</taxon>
        <taxon>Oncorhynchus</taxon>
    </lineage>
</organism>
<dbReference type="SUPFAM" id="SSF56784">
    <property type="entry name" value="HAD-like"/>
    <property type="match status" value="1"/>
</dbReference>
<feature type="binding site" evidence="20">
    <location>
        <position position="633"/>
    </location>
    <ligand>
        <name>ATP</name>
        <dbReference type="ChEBI" id="CHEBI:30616"/>
    </ligand>
</feature>
<feature type="transmembrane region" description="Helical" evidence="22">
    <location>
        <begin position="946"/>
        <end position="969"/>
    </location>
</feature>
<feature type="binding site" evidence="20">
    <location>
        <position position="384"/>
    </location>
    <ligand>
        <name>ATP</name>
        <dbReference type="ChEBI" id="CHEBI:30616"/>
    </ligand>
</feature>
<dbReference type="SFLD" id="SFLDF00027">
    <property type="entry name" value="p-type_atpase"/>
    <property type="match status" value="1"/>
</dbReference>
<dbReference type="InterPro" id="IPR032630">
    <property type="entry name" value="P_typ_ATPase_c"/>
</dbReference>
<keyword evidence="10 20" id="KW-0547">Nucleotide-binding</keyword>
<dbReference type="GO" id="GO:0005886">
    <property type="term" value="C:plasma membrane"/>
    <property type="evidence" value="ECO:0007669"/>
    <property type="project" value="UniProtKB-SubCell"/>
</dbReference>
<dbReference type="SUPFAM" id="SSF81665">
    <property type="entry name" value="Calcium ATPase, transmembrane domain M"/>
    <property type="match status" value="1"/>
</dbReference>
<keyword evidence="7" id="KW-0597">Phosphoprotein</keyword>
<evidence type="ECO:0000256" key="16">
    <source>
        <dbReference type="ARBA" id="ARBA00023136"/>
    </source>
</evidence>
<feature type="binding site" evidence="20">
    <location>
        <position position="383"/>
    </location>
    <ligand>
        <name>ATP</name>
        <dbReference type="ChEBI" id="CHEBI:30616"/>
    </ligand>
</feature>
<feature type="transmembrane region" description="Helical" evidence="22">
    <location>
        <begin position="886"/>
        <end position="903"/>
    </location>
</feature>
<dbReference type="GO" id="GO:0000287">
    <property type="term" value="F:magnesium ion binding"/>
    <property type="evidence" value="ECO:0007669"/>
    <property type="project" value="UniProtKB-UniRule"/>
</dbReference>
<feature type="binding site" evidence="20">
    <location>
        <position position="631"/>
    </location>
    <ligand>
        <name>ATP</name>
        <dbReference type="ChEBI" id="CHEBI:30616"/>
    </ligand>
</feature>
<evidence type="ECO:0000256" key="20">
    <source>
        <dbReference type="PIRSR" id="PIRSR606539-2"/>
    </source>
</evidence>
<dbReference type="InterPro" id="IPR044492">
    <property type="entry name" value="P_typ_ATPase_HD_dom"/>
</dbReference>
<keyword evidence="15" id="KW-0333">Golgi apparatus</keyword>
<comment type="cofactor">
    <cofactor evidence="1 21">
        <name>Mg(2+)</name>
        <dbReference type="ChEBI" id="CHEBI:18420"/>
    </cofactor>
</comment>
<dbReference type="SFLD" id="SFLDG00002">
    <property type="entry name" value="C1.7:_P-type_atpase_like"/>
    <property type="match status" value="1"/>
</dbReference>
<feature type="domain" description="P-type ATPase C-terminal" evidence="24">
    <location>
        <begin position="773"/>
        <end position="971"/>
    </location>
</feature>
<feature type="binding site" evidence="20">
    <location>
        <position position="751"/>
    </location>
    <ligand>
        <name>ATP</name>
        <dbReference type="ChEBI" id="CHEBI:30616"/>
    </ligand>
</feature>
<dbReference type="EC" id="7.6.2.1" evidence="22"/>
<dbReference type="PANTHER" id="PTHR24092:SF221">
    <property type="entry name" value="PHOSPHOLIPID-TRANSPORTING ATPASE IA"/>
    <property type="match status" value="1"/>
</dbReference>
<evidence type="ECO:0000256" key="10">
    <source>
        <dbReference type="ARBA" id="ARBA00022741"/>
    </source>
</evidence>
<evidence type="ECO:0000256" key="7">
    <source>
        <dbReference type="ARBA" id="ARBA00022553"/>
    </source>
</evidence>
<feature type="binding site" evidence="20">
    <location>
        <position position="721"/>
    </location>
    <ligand>
        <name>ATP</name>
        <dbReference type="ChEBI" id="CHEBI:30616"/>
    </ligand>
</feature>
<dbReference type="GeneTree" id="ENSGT00940000157110"/>
<dbReference type="GO" id="GO:0005524">
    <property type="term" value="F:ATP binding"/>
    <property type="evidence" value="ECO:0007669"/>
    <property type="project" value="UniProtKB-UniRule"/>
</dbReference>
<dbReference type="NCBIfam" id="TIGR01652">
    <property type="entry name" value="ATPase-Plipid"/>
    <property type="match status" value="1"/>
</dbReference>
<dbReference type="InterPro" id="IPR023298">
    <property type="entry name" value="ATPase_P-typ_TM_dom_sf"/>
</dbReference>
<dbReference type="FunFam" id="3.40.50.1000:FF:000010">
    <property type="entry name" value="Phospholipid-transporting ATPase"/>
    <property type="match status" value="1"/>
</dbReference>
<keyword evidence="14 22" id="KW-1133">Transmembrane helix</keyword>
<dbReference type="Gene3D" id="3.40.1110.10">
    <property type="entry name" value="Calcium-transporting ATPase, cytoplasmic domain N"/>
    <property type="match status" value="1"/>
</dbReference>
<evidence type="ECO:0000256" key="11">
    <source>
        <dbReference type="ARBA" id="ARBA00022840"/>
    </source>
</evidence>
<reference evidence="25" key="2">
    <citation type="submission" date="2025-08" db="UniProtKB">
        <authorList>
            <consortium name="Ensembl"/>
        </authorList>
    </citation>
    <scope>IDENTIFICATION</scope>
</reference>
<dbReference type="InterPro" id="IPR023299">
    <property type="entry name" value="ATPase_P-typ_cyto_dom_N"/>
</dbReference>
<evidence type="ECO:0000256" key="6">
    <source>
        <dbReference type="ARBA" id="ARBA00022475"/>
    </source>
</evidence>
<dbReference type="GO" id="GO:0005802">
    <property type="term" value="C:trans-Golgi network"/>
    <property type="evidence" value="ECO:0007669"/>
    <property type="project" value="TreeGrafter"/>
</dbReference>
<dbReference type="GO" id="GO:0003676">
    <property type="term" value="F:nucleic acid binding"/>
    <property type="evidence" value="ECO:0007669"/>
    <property type="project" value="InterPro"/>
</dbReference>
<evidence type="ECO:0000256" key="17">
    <source>
        <dbReference type="ARBA" id="ARBA00034036"/>
    </source>
</evidence>
<evidence type="ECO:0000256" key="5">
    <source>
        <dbReference type="ARBA" id="ARBA00008109"/>
    </source>
</evidence>
<dbReference type="Gene3D" id="2.70.150.10">
    <property type="entry name" value="Calcium-transporting ATPase, cytoplasmic transduction domain A"/>
    <property type="match status" value="1"/>
</dbReference>
<feature type="domain" description="P-type ATPase N-terminal" evidence="23">
    <location>
        <begin position="57"/>
        <end position="104"/>
    </location>
</feature>
<dbReference type="InterPro" id="IPR036397">
    <property type="entry name" value="RNaseH_sf"/>
</dbReference>
<dbReference type="AlphaFoldDB" id="A0A8C7W4L3"/>
<feature type="transmembrane region" description="Helical" evidence="22">
    <location>
        <begin position="839"/>
        <end position="857"/>
    </location>
</feature>
<dbReference type="NCBIfam" id="TIGR01494">
    <property type="entry name" value="ATPase_P-type"/>
    <property type="match status" value="3"/>
</dbReference>
<proteinExistence type="inferred from homology"/>
<feature type="transmembrane region" description="Helical" evidence="22">
    <location>
        <begin position="813"/>
        <end position="833"/>
    </location>
</feature>
<evidence type="ECO:0000256" key="15">
    <source>
        <dbReference type="ARBA" id="ARBA00023034"/>
    </source>
</evidence>
<evidence type="ECO:0000256" key="22">
    <source>
        <dbReference type="RuleBase" id="RU362033"/>
    </source>
</evidence>
<reference evidence="25" key="3">
    <citation type="submission" date="2025-09" db="UniProtKB">
        <authorList>
            <consortium name="Ensembl"/>
        </authorList>
    </citation>
    <scope>IDENTIFICATION</scope>
</reference>
<keyword evidence="26" id="KW-1185">Reference proteome</keyword>
<dbReference type="Gene3D" id="3.40.50.1000">
    <property type="entry name" value="HAD superfamily/HAD-like"/>
    <property type="match status" value="1"/>
</dbReference>
<comment type="subcellular location">
    <subcellularLocation>
        <location evidence="3">Cell membrane</location>
    </subcellularLocation>
    <subcellularLocation>
        <location evidence="4">Golgi apparatus</location>
    </subcellularLocation>
    <subcellularLocation>
        <location evidence="2 22">Membrane</location>
        <topology evidence="2 22">Multi-pass membrane protein</topology>
    </subcellularLocation>
</comment>
<keyword evidence="12 21" id="KW-0460">Magnesium</keyword>
<dbReference type="PRINTS" id="PR00119">
    <property type="entry name" value="CATATPASE"/>
</dbReference>
<dbReference type="FunFam" id="3.40.1110.10:FF:000010">
    <property type="entry name" value="Phospholipid-transporting ATPase"/>
    <property type="match status" value="1"/>
</dbReference>
<feature type="binding site" evidence="21">
    <location>
        <position position="751"/>
    </location>
    <ligand>
        <name>Mg(2+)</name>
        <dbReference type="ChEBI" id="CHEBI:18420"/>
    </ligand>
</feature>
<keyword evidence="6" id="KW-1003">Cell membrane</keyword>
<protein>
    <recommendedName>
        <fullName evidence="22">Phospholipid-transporting ATPase</fullName>
        <ecNumber evidence="22">7.6.2.1</ecNumber>
    </recommendedName>
</protein>